<reference evidence="3 4" key="1">
    <citation type="journal article" date="2015" name="Fungal Genet. Biol.">
        <title>Evolution of novel wood decay mechanisms in Agaricales revealed by the genome sequences of Fistulina hepatica and Cylindrobasidium torrendii.</title>
        <authorList>
            <person name="Floudas D."/>
            <person name="Held B.W."/>
            <person name="Riley R."/>
            <person name="Nagy L.G."/>
            <person name="Koehler G."/>
            <person name="Ransdell A.S."/>
            <person name="Younus H."/>
            <person name="Chow J."/>
            <person name="Chiniquy J."/>
            <person name="Lipzen A."/>
            <person name="Tritt A."/>
            <person name="Sun H."/>
            <person name="Haridas S."/>
            <person name="LaButti K."/>
            <person name="Ohm R.A."/>
            <person name="Kues U."/>
            <person name="Blanchette R.A."/>
            <person name="Grigoriev I.V."/>
            <person name="Minto R.E."/>
            <person name="Hibbett D.S."/>
        </authorList>
    </citation>
    <scope>NUCLEOTIDE SEQUENCE [LARGE SCALE GENOMIC DNA]</scope>
    <source>
        <strain evidence="3 4">ATCC 64428</strain>
    </source>
</reference>
<evidence type="ECO:0000256" key="1">
    <source>
        <dbReference type="ARBA" id="ARBA00022705"/>
    </source>
</evidence>
<dbReference type="Gene3D" id="3.40.50.300">
    <property type="entry name" value="P-loop containing nucleotide triphosphate hydrolases"/>
    <property type="match status" value="1"/>
</dbReference>
<organism evidence="3 4">
    <name type="scientific">Fistulina hepatica ATCC 64428</name>
    <dbReference type="NCBI Taxonomy" id="1128425"/>
    <lineage>
        <taxon>Eukaryota</taxon>
        <taxon>Fungi</taxon>
        <taxon>Dikarya</taxon>
        <taxon>Basidiomycota</taxon>
        <taxon>Agaricomycotina</taxon>
        <taxon>Agaricomycetes</taxon>
        <taxon>Agaricomycetidae</taxon>
        <taxon>Agaricales</taxon>
        <taxon>Fistulinaceae</taxon>
        <taxon>Fistulina</taxon>
    </lineage>
</organism>
<accession>A0A0D7AF57</accession>
<dbReference type="Gene3D" id="1.10.8.60">
    <property type="match status" value="1"/>
</dbReference>
<dbReference type="GO" id="GO:0005634">
    <property type="term" value="C:nucleus"/>
    <property type="evidence" value="ECO:0007669"/>
    <property type="project" value="TreeGrafter"/>
</dbReference>
<dbReference type="GO" id="GO:0003688">
    <property type="term" value="F:DNA replication origin binding"/>
    <property type="evidence" value="ECO:0007669"/>
    <property type="project" value="TreeGrafter"/>
</dbReference>
<feature type="non-terminal residue" evidence="3">
    <location>
        <position position="1"/>
    </location>
</feature>
<dbReference type="InterPro" id="IPR054425">
    <property type="entry name" value="Cdc6_ORC1-like_ATPase_lid"/>
</dbReference>
<feature type="domain" description="Cdc6/ORC1-like ATPase lid" evidence="2">
    <location>
        <begin position="63"/>
        <end position="121"/>
    </location>
</feature>
<dbReference type="AlphaFoldDB" id="A0A0D7AF57"/>
<evidence type="ECO:0000313" key="4">
    <source>
        <dbReference type="Proteomes" id="UP000054144"/>
    </source>
</evidence>
<evidence type="ECO:0000259" key="2">
    <source>
        <dbReference type="Pfam" id="PF22606"/>
    </source>
</evidence>
<dbReference type="InterPro" id="IPR050311">
    <property type="entry name" value="ORC1/CDC6"/>
</dbReference>
<dbReference type="EMBL" id="KN881721">
    <property type="protein sequence ID" value="KIY49764.1"/>
    <property type="molecule type" value="Genomic_DNA"/>
</dbReference>
<dbReference type="Pfam" id="PF22606">
    <property type="entry name" value="Cdc6-ORC-like_ATPase_lid"/>
    <property type="match status" value="1"/>
</dbReference>
<evidence type="ECO:0000313" key="3">
    <source>
        <dbReference type="EMBL" id="KIY49764.1"/>
    </source>
</evidence>
<gene>
    <name evidence="3" type="ORF">FISHEDRAFT_19172</name>
</gene>
<dbReference type="InterPro" id="IPR027417">
    <property type="entry name" value="P-loop_NTPase"/>
</dbReference>
<proteinExistence type="predicted"/>
<dbReference type="PANTHER" id="PTHR10763">
    <property type="entry name" value="CELL DIVISION CONTROL PROTEIN 6-RELATED"/>
    <property type="match status" value="1"/>
</dbReference>
<keyword evidence="4" id="KW-1185">Reference proteome</keyword>
<feature type="non-terminal residue" evidence="3">
    <location>
        <position position="195"/>
    </location>
</feature>
<keyword evidence="1" id="KW-0235">DNA replication</keyword>
<dbReference type="SUPFAM" id="SSF52540">
    <property type="entry name" value="P-loop containing nucleoside triphosphate hydrolases"/>
    <property type="match status" value="1"/>
</dbReference>
<dbReference type="OrthoDB" id="1926878at2759"/>
<dbReference type="GO" id="GO:0006270">
    <property type="term" value="P:DNA replication initiation"/>
    <property type="evidence" value="ECO:0007669"/>
    <property type="project" value="TreeGrafter"/>
</dbReference>
<dbReference type="Proteomes" id="UP000054144">
    <property type="component" value="Unassembled WGS sequence"/>
</dbReference>
<name>A0A0D7AF57_9AGAR</name>
<dbReference type="PANTHER" id="PTHR10763:SF26">
    <property type="entry name" value="CELL DIVISION CONTROL PROTEIN 6 HOMOLOG"/>
    <property type="match status" value="1"/>
</dbReference>
<protein>
    <recommendedName>
        <fullName evidence="2">Cdc6/ORC1-like ATPase lid domain-containing protein</fullName>
    </recommendedName>
</protein>
<dbReference type="GO" id="GO:0033314">
    <property type="term" value="P:mitotic DNA replication checkpoint signaling"/>
    <property type="evidence" value="ECO:0007669"/>
    <property type="project" value="TreeGrafter"/>
</dbReference>
<sequence>SVVVLDELDHIASEPSALRSIFTLAVEHASVLRIIGVANTHTLTSDHSLVANASVQTLHFPPYTSSQLREILRTRLSSIDDEQMMTCISPPALALLTKKVATMTGDVRSLFEVLRSALEMAAALDIAVAPLHINAALKTFAPSMGTSTDGRKVDEIVIKIRALCIQARIVLLAMLLALRRLDSGLGLGKLSTAPT</sequence>